<feature type="transmembrane region" description="Helical" evidence="10">
    <location>
        <begin position="158"/>
        <end position="176"/>
    </location>
</feature>
<dbReference type="Proteomes" id="UP000271678">
    <property type="component" value="Unassembled WGS sequence"/>
</dbReference>
<dbReference type="PROSITE" id="PS50929">
    <property type="entry name" value="ABC_TM1F"/>
    <property type="match status" value="1"/>
</dbReference>
<keyword evidence="6" id="KW-0547">Nucleotide-binding</keyword>
<keyword evidence="8 10" id="KW-1133">Transmembrane helix</keyword>
<evidence type="ECO:0000256" key="6">
    <source>
        <dbReference type="ARBA" id="ARBA00022741"/>
    </source>
</evidence>
<keyword evidence="3" id="KW-1003">Cell membrane</keyword>
<keyword evidence="9 10" id="KW-0472">Membrane</keyword>
<dbReference type="AlphaFoldDB" id="A0A3M9MIA8"/>
<keyword evidence="14" id="KW-1185">Reference proteome</keyword>
<sequence>MSTAVYDGAAREKSGRALLPVATGADTRRQVRILMRGRSRALLAAVLVLLADSVLGLASPIAIGWITQAIADHRQVAALIAPVVLLAGAAVAGAVSSWGSTVLLARVVLPAVGRLREQALSAAVELPIDEVEAGGTGDLVSRVSGDVDRISDAAEGSLGSFLGAGLAILATLAGLASLDWRFALAGLLAVPIQAITLRWYLRASRPIYAGGRIADGRRASALLAGFAALPTLRALRMGDRQRDRIEASSEAAMDYEFRATRVATRFFGRLNSAEFVGLGAILVVAFVLVRDGRASIGAATTAALFFAGLFDPINTVLGVFDSIQQAGAGLERLVGLTLAGPDRAGQPIAAVPAALVKPPALEADGLSFGYLDGPDVLHEVSVYVAPGEHVAVVGTTGSGKSTLATLLAGLRSPRSGRITLSWNGSGAAQGSSWLRHEVALVTQETHVFAGTITDNLRLVRPDAADGDLARALETVGANWVAALPDGVRTVVGSGGTPLSASQAQHLALARLVLLDPPVVVLDEATAEAGSDAARSLDGAAAAVLRGRSAVVIAHRLSQAADADQIIVMDGGRILERGTHEQLLAVDGAYARLFEAWSKDWAGTRPAVDS</sequence>
<feature type="transmembrane region" description="Helical" evidence="10">
    <location>
        <begin position="266"/>
        <end position="289"/>
    </location>
</feature>
<evidence type="ECO:0000259" key="11">
    <source>
        <dbReference type="PROSITE" id="PS50893"/>
    </source>
</evidence>
<accession>A0A3M9MIA8</accession>
<keyword evidence="5 10" id="KW-0812">Transmembrane</keyword>
<dbReference type="GO" id="GO:0140359">
    <property type="term" value="F:ABC-type transporter activity"/>
    <property type="evidence" value="ECO:0007669"/>
    <property type="project" value="InterPro"/>
</dbReference>
<evidence type="ECO:0000256" key="5">
    <source>
        <dbReference type="ARBA" id="ARBA00022692"/>
    </source>
</evidence>
<keyword evidence="2" id="KW-0813">Transport</keyword>
<dbReference type="InterPro" id="IPR003593">
    <property type="entry name" value="AAA+_ATPase"/>
</dbReference>
<evidence type="ECO:0000259" key="12">
    <source>
        <dbReference type="PROSITE" id="PS50929"/>
    </source>
</evidence>
<comment type="subcellular location">
    <subcellularLocation>
        <location evidence="1">Cell membrane</location>
        <topology evidence="1">Multi-pass membrane protein</topology>
    </subcellularLocation>
</comment>
<dbReference type="SMART" id="SM00382">
    <property type="entry name" value="AAA"/>
    <property type="match status" value="1"/>
</dbReference>
<protein>
    <submittedName>
        <fullName evidence="13">ABC transporter ATP-binding protein</fullName>
    </submittedName>
</protein>
<feature type="transmembrane region" description="Helical" evidence="10">
    <location>
        <begin position="79"/>
        <end position="109"/>
    </location>
</feature>
<dbReference type="CDD" id="cd07346">
    <property type="entry name" value="ABC_6TM_exporters"/>
    <property type="match status" value="1"/>
</dbReference>
<dbReference type="OrthoDB" id="9806127at2"/>
<dbReference type="PANTHER" id="PTHR24221:SF654">
    <property type="entry name" value="ATP-BINDING CASSETTE SUB-FAMILY B MEMBER 6"/>
    <property type="match status" value="1"/>
</dbReference>
<evidence type="ECO:0000256" key="1">
    <source>
        <dbReference type="ARBA" id="ARBA00004651"/>
    </source>
</evidence>
<dbReference type="InterPro" id="IPR036640">
    <property type="entry name" value="ABC1_TM_sf"/>
</dbReference>
<dbReference type="InterPro" id="IPR011527">
    <property type="entry name" value="ABC1_TM_dom"/>
</dbReference>
<evidence type="ECO:0000256" key="4">
    <source>
        <dbReference type="ARBA" id="ARBA00022519"/>
    </source>
</evidence>
<dbReference type="GO" id="GO:0005524">
    <property type="term" value="F:ATP binding"/>
    <property type="evidence" value="ECO:0007669"/>
    <property type="project" value="UniProtKB-KW"/>
</dbReference>
<name>A0A3M9MIA8_9MICO</name>
<dbReference type="InterPro" id="IPR027417">
    <property type="entry name" value="P-loop_NTPase"/>
</dbReference>
<dbReference type="GO" id="GO:0016887">
    <property type="term" value="F:ATP hydrolysis activity"/>
    <property type="evidence" value="ECO:0007669"/>
    <property type="project" value="InterPro"/>
</dbReference>
<dbReference type="InterPro" id="IPR039421">
    <property type="entry name" value="Type_1_exporter"/>
</dbReference>
<dbReference type="Pfam" id="PF00005">
    <property type="entry name" value="ABC_tran"/>
    <property type="match status" value="1"/>
</dbReference>
<dbReference type="FunFam" id="3.40.50.300:FF:001001">
    <property type="entry name" value="Multidrug ABC transporter ATP-binding protein"/>
    <property type="match status" value="1"/>
</dbReference>
<evidence type="ECO:0000256" key="8">
    <source>
        <dbReference type="ARBA" id="ARBA00022989"/>
    </source>
</evidence>
<feature type="transmembrane region" description="Helical" evidence="10">
    <location>
        <begin position="42"/>
        <end position="67"/>
    </location>
</feature>
<dbReference type="EMBL" id="RJJQ01000002">
    <property type="protein sequence ID" value="RNI24935.1"/>
    <property type="molecule type" value="Genomic_DNA"/>
</dbReference>
<dbReference type="Gene3D" id="1.20.1560.10">
    <property type="entry name" value="ABC transporter type 1, transmembrane domain"/>
    <property type="match status" value="1"/>
</dbReference>
<feature type="domain" description="ABC transmembrane type-1" evidence="12">
    <location>
        <begin position="43"/>
        <end position="325"/>
    </location>
</feature>
<dbReference type="PROSITE" id="PS50893">
    <property type="entry name" value="ABC_TRANSPORTER_2"/>
    <property type="match status" value="1"/>
</dbReference>
<evidence type="ECO:0000256" key="10">
    <source>
        <dbReference type="SAM" id="Phobius"/>
    </source>
</evidence>
<reference evidence="13 14" key="1">
    <citation type="submission" date="2018-11" db="EMBL/GenBank/DDBJ databases">
        <title>Draft genome of Simplicispira Flexivirga sp. BO-16.</title>
        <authorList>
            <person name="Im W.T."/>
        </authorList>
    </citation>
    <scope>NUCLEOTIDE SEQUENCE [LARGE SCALE GENOMIC DNA]</scope>
    <source>
        <strain evidence="13 14">BO-16</strain>
    </source>
</reference>
<dbReference type="SUPFAM" id="SSF90123">
    <property type="entry name" value="ABC transporter transmembrane region"/>
    <property type="match status" value="1"/>
</dbReference>
<dbReference type="GO" id="GO:0005886">
    <property type="term" value="C:plasma membrane"/>
    <property type="evidence" value="ECO:0007669"/>
    <property type="project" value="UniProtKB-SubCell"/>
</dbReference>
<dbReference type="PANTHER" id="PTHR24221">
    <property type="entry name" value="ATP-BINDING CASSETTE SUB-FAMILY B"/>
    <property type="match status" value="1"/>
</dbReference>
<proteinExistence type="predicted"/>
<evidence type="ECO:0000256" key="2">
    <source>
        <dbReference type="ARBA" id="ARBA00022448"/>
    </source>
</evidence>
<dbReference type="InterPro" id="IPR003439">
    <property type="entry name" value="ABC_transporter-like_ATP-bd"/>
</dbReference>
<evidence type="ECO:0000313" key="13">
    <source>
        <dbReference type="EMBL" id="RNI24935.1"/>
    </source>
</evidence>
<keyword evidence="4" id="KW-0997">Cell inner membrane</keyword>
<organism evidence="13 14">
    <name type="scientific">Flexivirga caeni</name>
    <dbReference type="NCBI Taxonomy" id="2294115"/>
    <lineage>
        <taxon>Bacteria</taxon>
        <taxon>Bacillati</taxon>
        <taxon>Actinomycetota</taxon>
        <taxon>Actinomycetes</taxon>
        <taxon>Micrococcales</taxon>
        <taxon>Dermacoccaceae</taxon>
        <taxon>Flexivirga</taxon>
    </lineage>
</organism>
<dbReference type="GO" id="GO:0034040">
    <property type="term" value="F:ATPase-coupled lipid transmembrane transporter activity"/>
    <property type="evidence" value="ECO:0007669"/>
    <property type="project" value="TreeGrafter"/>
</dbReference>
<comment type="caution">
    <text evidence="13">The sequence shown here is derived from an EMBL/GenBank/DDBJ whole genome shotgun (WGS) entry which is preliminary data.</text>
</comment>
<feature type="domain" description="ABC transporter" evidence="11">
    <location>
        <begin position="361"/>
        <end position="595"/>
    </location>
</feature>
<dbReference type="Gene3D" id="3.40.50.300">
    <property type="entry name" value="P-loop containing nucleotide triphosphate hydrolases"/>
    <property type="match status" value="1"/>
</dbReference>
<evidence type="ECO:0000256" key="7">
    <source>
        <dbReference type="ARBA" id="ARBA00022840"/>
    </source>
</evidence>
<gene>
    <name evidence="13" type="ORF">EFY87_03135</name>
</gene>
<dbReference type="Pfam" id="PF00664">
    <property type="entry name" value="ABC_membrane"/>
    <property type="match status" value="1"/>
</dbReference>
<dbReference type="SUPFAM" id="SSF52540">
    <property type="entry name" value="P-loop containing nucleoside triphosphate hydrolases"/>
    <property type="match status" value="1"/>
</dbReference>
<evidence type="ECO:0000313" key="14">
    <source>
        <dbReference type="Proteomes" id="UP000271678"/>
    </source>
</evidence>
<evidence type="ECO:0000256" key="9">
    <source>
        <dbReference type="ARBA" id="ARBA00023136"/>
    </source>
</evidence>
<feature type="transmembrane region" description="Helical" evidence="10">
    <location>
        <begin position="182"/>
        <end position="201"/>
    </location>
</feature>
<keyword evidence="7 13" id="KW-0067">ATP-binding</keyword>
<evidence type="ECO:0000256" key="3">
    <source>
        <dbReference type="ARBA" id="ARBA00022475"/>
    </source>
</evidence>